<feature type="compositionally biased region" description="Low complexity" evidence="1">
    <location>
        <begin position="10"/>
        <end position="25"/>
    </location>
</feature>
<protein>
    <submittedName>
        <fullName evidence="2">Uncharacterized protein</fullName>
    </submittedName>
</protein>
<feature type="region of interest" description="Disordered" evidence="1">
    <location>
        <begin position="1"/>
        <end position="66"/>
    </location>
</feature>
<feature type="compositionally biased region" description="Basic and acidic residues" evidence="1">
    <location>
        <begin position="48"/>
        <end position="66"/>
    </location>
</feature>
<dbReference type="EMBL" id="BMDI01000001">
    <property type="protein sequence ID" value="GGI19440.1"/>
    <property type="molecule type" value="Genomic_DNA"/>
</dbReference>
<evidence type="ECO:0000313" key="2">
    <source>
        <dbReference type="EMBL" id="GGI19440.1"/>
    </source>
</evidence>
<name>A0A8J3F3I5_9BURK</name>
<evidence type="ECO:0000313" key="3">
    <source>
        <dbReference type="Proteomes" id="UP000642180"/>
    </source>
</evidence>
<reference evidence="3" key="1">
    <citation type="journal article" date="2019" name="Int. J. Syst. Evol. Microbiol.">
        <title>The Global Catalogue of Microorganisms (GCM) 10K type strain sequencing project: providing services to taxonomists for standard genome sequencing and annotation.</title>
        <authorList>
            <consortium name="The Broad Institute Genomics Platform"/>
            <consortium name="The Broad Institute Genome Sequencing Center for Infectious Disease"/>
            <person name="Wu L."/>
            <person name="Ma J."/>
        </authorList>
    </citation>
    <scope>NUCLEOTIDE SEQUENCE [LARGE SCALE GENOMIC DNA]</scope>
    <source>
        <strain evidence="3">CCM 2767</strain>
    </source>
</reference>
<keyword evidence="3" id="KW-1185">Reference proteome</keyword>
<dbReference type="AlphaFoldDB" id="A0A8J3F3I5"/>
<gene>
    <name evidence="2" type="ORF">GCM10008066_19090</name>
</gene>
<accession>A0A8J3F3I5</accession>
<evidence type="ECO:0000256" key="1">
    <source>
        <dbReference type="SAM" id="MobiDB-lite"/>
    </source>
</evidence>
<dbReference type="Proteomes" id="UP000642180">
    <property type="component" value="Unassembled WGS sequence"/>
</dbReference>
<dbReference type="RefSeq" id="WP_188380997.1">
    <property type="nucleotide sequence ID" value="NZ_BMDI01000001.1"/>
</dbReference>
<organism evidence="2 3">
    <name type="scientific">Oxalicibacterium faecigallinarum</name>
    <dbReference type="NCBI Taxonomy" id="573741"/>
    <lineage>
        <taxon>Bacteria</taxon>
        <taxon>Pseudomonadati</taxon>
        <taxon>Pseudomonadota</taxon>
        <taxon>Betaproteobacteria</taxon>
        <taxon>Burkholderiales</taxon>
        <taxon>Oxalobacteraceae</taxon>
        <taxon>Oxalicibacterium</taxon>
    </lineage>
</organism>
<proteinExistence type="predicted"/>
<sequence length="66" mass="7399">MEKSDRKQSRISSRRQGSSNSSIRQTLATHGTQFAHITLGVRHAGGPDYRDPENRWVKSDHPNIAA</sequence>
<comment type="caution">
    <text evidence="2">The sequence shown here is derived from an EMBL/GenBank/DDBJ whole genome shotgun (WGS) entry which is preliminary data.</text>
</comment>